<name>A0ABT7EG38_9GAMM</name>
<evidence type="ECO:0000313" key="2">
    <source>
        <dbReference type="Proteomes" id="UP001231915"/>
    </source>
</evidence>
<sequence length="315" mass="35080">MQDIEQKQTQILTMLEKGVTEQDFERIAEDTLIENLNSPSDDLQLLSLHLIHDYLSRASDRDRAQIKIENLYWLTANEHTRANETLGQLIAAEKLNLGHKLGVAETTGNSALPRVFNMANSRSKKAILIHGTWANGNAWYQRGGDFYNYLTNNHFDVMPFHWSGANQHADRVMAAVNLRALIENGQNSHVFKKDSAGFYDVEIYAHSHGGNVALKALRLGLKVSKVVLMGTPVRYQYMPLLRNVSNGVFNVFSLGDKVQIVGAMGSKRGGRAISDSEKGVNYLAEENQSNRAPGHSDLHDSGVWAKNGLGDIMHQ</sequence>
<dbReference type="GO" id="GO:0016787">
    <property type="term" value="F:hydrolase activity"/>
    <property type="evidence" value="ECO:0007669"/>
    <property type="project" value="UniProtKB-KW"/>
</dbReference>
<keyword evidence="1" id="KW-0378">Hydrolase</keyword>
<protein>
    <submittedName>
        <fullName evidence="1">Alpha/beta hydrolase</fullName>
    </submittedName>
</protein>
<dbReference type="Proteomes" id="UP001231915">
    <property type="component" value="Unassembled WGS sequence"/>
</dbReference>
<proteinExistence type="predicted"/>
<dbReference type="InterPro" id="IPR029058">
    <property type="entry name" value="AB_hydrolase_fold"/>
</dbReference>
<dbReference type="RefSeq" id="WP_211009374.1">
    <property type="nucleotide sequence ID" value="NZ_JASJUT010000001.1"/>
</dbReference>
<accession>A0ABT7EG38</accession>
<gene>
    <name evidence="1" type="ORF">QNM18_02390</name>
</gene>
<evidence type="ECO:0000313" key="1">
    <source>
        <dbReference type="EMBL" id="MDK2593914.1"/>
    </source>
</evidence>
<organism evidence="1 2">
    <name type="scientific">Pseudoalteromonas obscura</name>
    <dbReference type="NCBI Taxonomy" id="3048491"/>
    <lineage>
        <taxon>Bacteria</taxon>
        <taxon>Pseudomonadati</taxon>
        <taxon>Pseudomonadota</taxon>
        <taxon>Gammaproteobacteria</taxon>
        <taxon>Alteromonadales</taxon>
        <taxon>Pseudoalteromonadaceae</taxon>
        <taxon>Pseudoalteromonas</taxon>
    </lineage>
</organism>
<comment type="caution">
    <text evidence="1">The sequence shown here is derived from an EMBL/GenBank/DDBJ whole genome shotgun (WGS) entry which is preliminary data.</text>
</comment>
<dbReference type="Gene3D" id="3.40.50.1820">
    <property type="entry name" value="alpha/beta hydrolase"/>
    <property type="match status" value="1"/>
</dbReference>
<reference evidence="1 2" key="1">
    <citation type="submission" date="2023-05" db="EMBL/GenBank/DDBJ databases">
        <title>Pseudoalteromonas ardens sp. nov., Pseudoalteromonas obscura sp. nov., and Pseudoalteromonas umbrosa sp. nov., isolated from the coral Montipora capitata.</title>
        <authorList>
            <person name="Thomas E.M."/>
            <person name="Smith E.M."/>
            <person name="Papke E."/>
            <person name="Shlafstein M.D."/>
            <person name="Oline D.K."/>
            <person name="Videau P."/>
            <person name="Saw J.H."/>
            <person name="Strangman W.K."/>
            <person name="Ushijima B."/>
        </authorList>
    </citation>
    <scope>NUCLEOTIDE SEQUENCE [LARGE SCALE GENOMIC DNA]</scope>
    <source>
        <strain evidence="1 2">P94</strain>
    </source>
</reference>
<keyword evidence="2" id="KW-1185">Reference proteome</keyword>
<dbReference type="SUPFAM" id="SSF53474">
    <property type="entry name" value="alpha/beta-Hydrolases"/>
    <property type="match status" value="1"/>
</dbReference>
<dbReference type="EMBL" id="JASJUT010000001">
    <property type="protein sequence ID" value="MDK2593914.1"/>
    <property type="molecule type" value="Genomic_DNA"/>
</dbReference>